<evidence type="ECO:0000313" key="10">
    <source>
        <dbReference type="Proteomes" id="UP000582090"/>
    </source>
</evidence>
<dbReference type="InterPro" id="IPR003016">
    <property type="entry name" value="2-oxoA_DH_lipoyl-BS"/>
</dbReference>
<reference evidence="9 10" key="1">
    <citation type="submission" date="2020-08" db="EMBL/GenBank/DDBJ databases">
        <title>Genomic Encyclopedia of Type Strains, Phase IV (KMG-IV): sequencing the most valuable type-strain genomes for metagenomic binning, comparative biology and taxonomic classification.</title>
        <authorList>
            <person name="Goeker M."/>
        </authorList>
    </citation>
    <scope>NUCLEOTIDE SEQUENCE [LARGE SCALE GENOMIC DNA]</scope>
    <source>
        <strain evidence="9 10">DSM 26575</strain>
    </source>
</reference>
<dbReference type="InterPro" id="IPR029058">
    <property type="entry name" value="AB_hydrolase_fold"/>
</dbReference>
<comment type="cofactor">
    <cofactor evidence="1">
        <name>(R)-lipoate</name>
        <dbReference type="ChEBI" id="CHEBI:83088"/>
    </cofactor>
</comment>
<name>A0A7W6D031_9HYPH</name>
<dbReference type="Gene3D" id="2.40.50.100">
    <property type="match status" value="1"/>
</dbReference>
<keyword evidence="9" id="KW-0670">Pyruvate</keyword>
<dbReference type="GO" id="GO:0004742">
    <property type="term" value="F:dihydrolipoyllysine-residue acetyltransferase activity"/>
    <property type="evidence" value="ECO:0007669"/>
    <property type="project" value="UniProtKB-EC"/>
</dbReference>
<dbReference type="SUPFAM" id="SSF51230">
    <property type="entry name" value="Single hybrid motif"/>
    <property type="match status" value="1"/>
</dbReference>
<dbReference type="RefSeq" id="WP_183902254.1">
    <property type="nucleotide sequence ID" value="NZ_JACIDW010000022.1"/>
</dbReference>
<keyword evidence="5" id="KW-0450">Lipoyl</keyword>
<dbReference type="PROSITE" id="PS00189">
    <property type="entry name" value="LIPOYL"/>
    <property type="match status" value="1"/>
</dbReference>
<dbReference type="GO" id="GO:0031405">
    <property type="term" value="F:lipoic acid binding"/>
    <property type="evidence" value="ECO:0007669"/>
    <property type="project" value="TreeGrafter"/>
</dbReference>
<dbReference type="PROSITE" id="PS50968">
    <property type="entry name" value="BIOTINYL_LIPOYL"/>
    <property type="match status" value="1"/>
</dbReference>
<dbReference type="InterPro" id="IPR011053">
    <property type="entry name" value="Single_hybrid_motif"/>
</dbReference>
<dbReference type="InterPro" id="IPR004167">
    <property type="entry name" value="PSBD"/>
</dbReference>
<evidence type="ECO:0000259" key="8">
    <source>
        <dbReference type="PROSITE" id="PS51826"/>
    </source>
</evidence>
<dbReference type="PANTHER" id="PTHR43178:SF5">
    <property type="entry name" value="LIPOAMIDE ACYLTRANSFERASE COMPONENT OF BRANCHED-CHAIN ALPHA-KETO ACID DEHYDROGENASE COMPLEX, MITOCHONDRIAL"/>
    <property type="match status" value="1"/>
</dbReference>
<dbReference type="PRINTS" id="PR00111">
    <property type="entry name" value="ABHYDROLASE"/>
</dbReference>
<dbReference type="Pfam" id="PF00364">
    <property type="entry name" value="Biotin_lipoyl"/>
    <property type="match status" value="1"/>
</dbReference>
<gene>
    <name evidence="9" type="ORF">GGQ67_004477</name>
</gene>
<comment type="subunit">
    <text evidence="3">Forms a 24-polypeptide structural core with octahedral symmetry.</text>
</comment>
<evidence type="ECO:0000256" key="3">
    <source>
        <dbReference type="ARBA" id="ARBA00011484"/>
    </source>
</evidence>
<evidence type="ECO:0000259" key="7">
    <source>
        <dbReference type="PROSITE" id="PS50968"/>
    </source>
</evidence>
<evidence type="ECO:0000313" key="9">
    <source>
        <dbReference type="EMBL" id="MBB3966785.1"/>
    </source>
</evidence>
<feature type="domain" description="Peripheral subunit-binding (PSBD)" evidence="8">
    <location>
        <begin position="120"/>
        <end position="157"/>
    </location>
</feature>
<protein>
    <submittedName>
        <fullName evidence="9">Pyruvate dehydrogenase E2 component (Dihydrolipoamide acetyltransferase)</fullName>
        <ecNumber evidence="9">2.3.1.12</ecNumber>
    </submittedName>
</protein>
<dbReference type="Pfam" id="PF12697">
    <property type="entry name" value="Abhydrolase_6"/>
    <property type="match status" value="1"/>
</dbReference>
<keyword evidence="4 9" id="KW-0808">Transferase</keyword>
<dbReference type="Gene3D" id="3.40.50.1820">
    <property type="entry name" value="alpha/beta hydrolase"/>
    <property type="match status" value="1"/>
</dbReference>
<evidence type="ECO:0000256" key="6">
    <source>
        <dbReference type="ARBA" id="ARBA00023315"/>
    </source>
</evidence>
<organism evidence="9 10">
    <name type="scientific">Rhizobium metallidurans</name>
    <dbReference type="NCBI Taxonomy" id="1265931"/>
    <lineage>
        <taxon>Bacteria</taxon>
        <taxon>Pseudomonadati</taxon>
        <taxon>Pseudomonadota</taxon>
        <taxon>Alphaproteobacteria</taxon>
        <taxon>Hyphomicrobiales</taxon>
        <taxon>Rhizobiaceae</taxon>
        <taxon>Rhizobium/Agrobacterium group</taxon>
        <taxon>Rhizobium</taxon>
    </lineage>
</organism>
<dbReference type="InterPro" id="IPR000073">
    <property type="entry name" value="AB_hydrolase_1"/>
</dbReference>
<dbReference type="PANTHER" id="PTHR43178">
    <property type="entry name" value="DIHYDROLIPOAMIDE ACETYLTRANSFERASE COMPONENT OF PYRUVATE DEHYDROGENASE COMPLEX"/>
    <property type="match status" value="1"/>
</dbReference>
<dbReference type="InterPro" id="IPR000089">
    <property type="entry name" value="Biotin_lipoyl"/>
</dbReference>
<dbReference type="SUPFAM" id="SSF53474">
    <property type="entry name" value="alpha/beta-Hydrolases"/>
    <property type="match status" value="1"/>
</dbReference>
<proteinExistence type="inferred from homology"/>
<sequence>MTIHPISIESAGGEYMESVLVISWSVKAGEKVRAGDLLVTVETAKAATEVEADRDGWLAEIHYQEGQEAPVGAVLGTISDSEPQAAAGAVTAVASAATEAGAPTPATAPATSRQGGARLVASPLARRLASQAGIDLSSVSGSGPNGRIKQRDIQTFLDLQKARSFEASAQAPAAITPAAPAIAVRQARPPIVLLHGFGADKSAWRQVLPLLDADARTITIDLPAHGSSTGARAESVEDLASFVSDQLEGHGIEQAHIVGHSLGGATALALTSVGRIAARSLTLLAPGGLGPEISGGFISGLTGSGSAAALERWLAFMLAEAATLPQGYATGVLRQMEKVGNRTALDALAGRLFCGDTQLFDGLPALSRLTVPTRIVWGRADRVIPCSHALRAPDFAAVHLLSGVGHVPQMEAPGLTARLIMETVRSTGA</sequence>
<dbReference type="SUPFAM" id="SSF47005">
    <property type="entry name" value="Peripheral subunit-binding domain of 2-oxo acid dehydrogenase complex"/>
    <property type="match status" value="1"/>
</dbReference>
<dbReference type="GO" id="GO:0005737">
    <property type="term" value="C:cytoplasm"/>
    <property type="evidence" value="ECO:0007669"/>
    <property type="project" value="TreeGrafter"/>
</dbReference>
<dbReference type="Gene3D" id="4.10.320.10">
    <property type="entry name" value="E3-binding domain"/>
    <property type="match status" value="1"/>
</dbReference>
<dbReference type="Proteomes" id="UP000582090">
    <property type="component" value="Unassembled WGS sequence"/>
</dbReference>
<keyword evidence="10" id="KW-1185">Reference proteome</keyword>
<dbReference type="EMBL" id="JACIDW010000022">
    <property type="protein sequence ID" value="MBB3966785.1"/>
    <property type="molecule type" value="Genomic_DNA"/>
</dbReference>
<comment type="similarity">
    <text evidence="2">Belongs to the 2-oxoacid dehydrogenase family.</text>
</comment>
<evidence type="ECO:0000256" key="4">
    <source>
        <dbReference type="ARBA" id="ARBA00022679"/>
    </source>
</evidence>
<dbReference type="Pfam" id="PF02817">
    <property type="entry name" value="E3_binding"/>
    <property type="match status" value="1"/>
</dbReference>
<evidence type="ECO:0000256" key="5">
    <source>
        <dbReference type="ARBA" id="ARBA00022823"/>
    </source>
</evidence>
<evidence type="ECO:0000256" key="1">
    <source>
        <dbReference type="ARBA" id="ARBA00001938"/>
    </source>
</evidence>
<dbReference type="EC" id="2.3.1.12" evidence="9"/>
<evidence type="ECO:0000256" key="2">
    <source>
        <dbReference type="ARBA" id="ARBA00007317"/>
    </source>
</evidence>
<dbReference type="InterPro" id="IPR036625">
    <property type="entry name" value="E3-bd_dom_sf"/>
</dbReference>
<dbReference type="AlphaFoldDB" id="A0A7W6D031"/>
<accession>A0A7W6D031</accession>
<feature type="domain" description="Lipoyl-binding" evidence="7">
    <location>
        <begin position="3"/>
        <end position="79"/>
    </location>
</feature>
<dbReference type="InterPro" id="IPR050743">
    <property type="entry name" value="2-oxoacid_DH_E2_comp"/>
</dbReference>
<dbReference type="PROSITE" id="PS51826">
    <property type="entry name" value="PSBD"/>
    <property type="match status" value="1"/>
</dbReference>
<comment type="caution">
    <text evidence="9">The sequence shown here is derived from an EMBL/GenBank/DDBJ whole genome shotgun (WGS) entry which is preliminary data.</text>
</comment>
<dbReference type="CDD" id="cd06849">
    <property type="entry name" value="lipoyl_domain"/>
    <property type="match status" value="1"/>
</dbReference>
<keyword evidence="6 9" id="KW-0012">Acyltransferase</keyword>